<organism evidence="2 3">
    <name type="scientific">Paenalkalicoccus suaedae</name>
    <dbReference type="NCBI Taxonomy" id="2592382"/>
    <lineage>
        <taxon>Bacteria</taxon>
        <taxon>Bacillati</taxon>
        <taxon>Bacillota</taxon>
        <taxon>Bacilli</taxon>
        <taxon>Bacillales</taxon>
        <taxon>Bacillaceae</taxon>
        <taxon>Paenalkalicoccus</taxon>
    </lineage>
</organism>
<dbReference type="AlphaFoldDB" id="A0A859FFH5"/>
<dbReference type="KEGG" id="psua:FLK61_30160"/>
<name>A0A859FFH5_9BACI</name>
<keyword evidence="1" id="KW-0472">Membrane</keyword>
<sequence length="29" mass="3418">MPRKFRMAIIYVMIFIMFFGTVLMGVSAF</sequence>
<protein>
    <submittedName>
        <fullName evidence="2">Stressosome-associated protein Prli42</fullName>
    </submittedName>
</protein>
<dbReference type="Proteomes" id="UP000318138">
    <property type="component" value="Chromosome"/>
</dbReference>
<evidence type="ECO:0000256" key="1">
    <source>
        <dbReference type="SAM" id="Phobius"/>
    </source>
</evidence>
<keyword evidence="3" id="KW-1185">Reference proteome</keyword>
<evidence type="ECO:0000313" key="3">
    <source>
        <dbReference type="Proteomes" id="UP000318138"/>
    </source>
</evidence>
<dbReference type="RefSeq" id="WP_176009023.1">
    <property type="nucleotide sequence ID" value="NZ_CP041372.2"/>
</dbReference>
<dbReference type="NCBIfam" id="NF033880">
    <property type="entry name" value="Prli42"/>
    <property type="match status" value="1"/>
</dbReference>
<proteinExistence type="predicted"/>
<evidence type="ECO:0000313" key="2">
    <source>
        <dbReference type="EMBL" id="QKS70986.1"/>
    </source>
</evidence>
<feature type="transmembrane region" description="Helical" evidence="1">
    <location>
        <begin position="7"/>
        <end position="28"/>
    </location>
</feature>
<accession>A0A859FFH5</accession>
<dbReference type="InterPro" id="IPR049722">
    <property type="entry name" value="Prli42-like"/>
</dbReference>
<keyword evidence="1" id="KW-0812">Transmembrane</keyword>
<gene>
    <name evidence="2" type="primary">prli42</name>
    <name evidence="2" type="ORF">FLK61_30160</name>
</gene>
<keyword evidence="1" id="KW-1133">Transmembrane helix</keyword>
<reference evidence="3" key="1">
    <citation type="submission" date="2019-07" db="EMBL/GenBank/DDBJ databases">
        <title>Bacillus alkalisoli sp. nov. isolated from saline soil.</title>
        <authorList>
            <person name="Sun J.-Q."/>
            <person name="Xu L."/>
        </authorList>
    </citation>
    <scope>NUCLEOTIDE SEQUENCE [LARGE SCALE GENOMIC DNA]</scope>
    <source>
        <strain evidence="3">M4U3P1</strain>
    </source>
</reference>
<dbReference type="EMBL" id="CP041372">
    <property type="protein sequence ID" value="QKS70986.1"/>
    <property type="molecule type" value="Genomic_DNA"/>
</dbReference>